<comment type="caution">
    <text evidence="3">The sequence shown here is derived from an EMBL/GenBank/DDBJ whole genome shotgun (WGS) entry which is preliminary data.</text>
</comment>
<dbReference type="InterPro" id="IPR011042">
    <property type="entry name" value="6-blade_b-propeller_TolB-like"/>
</dbReference>
<dbReference type="EMBL" id="JAAWWL010000003">
    <property type="protein sequence ID" value="NKI33357.1"/>
    <property type="molecule type" value="Genomic_DNA"/>
</dbReference>
<evidence type="ECO:0000256" key="1">
    <source>
        <dbReference type="SAM" id="SignalP"/>
    </source>
</evidence>
<feature type="signal peptide" evidence="1">
    <location>
        <begin position="1"/>
        <end position="22"/>
    </location>
</feature>
<dbReference type="Pfam" id="PF08450">
    <property type="entry name" value="SGL"/>
    <property type="match status" value="1"/>
</dbReference>
<dbReference type="Gene3D" id="2.120.10.30">
    <property type="entry name" value="TolB, C-terminal domain"/>
    <property type="match status" value="1"/>
</dbReference>
<sequence length="326" mass="36585">MNFLRYVLMILVIALLSNCSSKSNKPELSPIIREYVIDEIDLVPEGIAYSKKYDAFYLTGVGKFKIVQVDRKTGVQTDFIQENAFGYMPGAGIYVDKAEKVLYAIGGYYRIADSLSTLFSFDLKTRKLIRKYALNDGRDHFLNDLIEDGKGNLYLTDSKDSSIHILKKNSDSLELFYKSPEIEFPNGIAISDDDKKLYIASIPKGVRIMDIATKTILNQQDTLGISQGIDGLEFYNGHLFGVQNSVGANSFNFRKLLLNNEKDSILGVEVIDSHTPKLDVPLTFCITEDEAVVIGNSNLQYLNQETFEFAVADSIKKSSLLVYKIN</sequence>
<reference evidence="3 4" key="1">
    <citation type="submission" date="2020-04" db="EMBL/GenBank/DDBJ databases">
        <authorList>
            <person name="Yoon J."/>
        </authorList>
    </citation>
    <scope>NUCLEOTIDE SEQUENCE [LARGE SCALE GENOMIC DNA]</scope>
    <source>
        <strain evidence="3 4">DJ-13</strain>
    </source>
</reference>
<feature type="domain" description="SMP-30/Gluconolactonase/LRE-like region" evidence="2">
    <location>
        <begin position="43"/>
        <end position="212"/>
    </location>
</feature>
<dbReference type="InterPro" id="IPR013658">
    <property type="entry name" value="SGL"/>
</dbReference>
<evidence type="ECO:0000259" key="2">
    <source>
        <dbReference type="Pfam" id="PF08450"/>
    </source>
</evidence>
<accession>A0ABX1GXD0</accession>
<keyword evidence="4" id="KW-1185">Reference proteome</keyword>
<dbReference type="RefSeq" id="WP_168553580.1">
    <property type="nucleotide sequence ID" value="NZ_JAAWWL010000003.1"/>
</dbReference>
<protein>
    <recommendedName>
        <fullName evidence="2">SMP-30/Gluconolactonase/LRE-like region domain-containing protein</fullName>
    </recommendedName>
</protein>
<dbReference type="SUPFAM" id="SSF63825">
    <property type="entry name" value="YWTD domain"/>
    <property type="match status" value="1"/>
</dbReference>
<evidence type="ECO:0000313" key="3">
    <source>
        <dbReference type="EMBL" id="NKI33357.1"/>
    </source>
</evidence>
<feature type="chain" id="PRO_5045303087" description="SMP-30/Gluconolactonase/LRE-like region domain-containing protein" evidence="1">
    <location>
        <begin position="23"/>
        <end position="326"/>
    </location>
</feature>
<organism evidence="3 4">
    <name type="scientific">Croceivirga thetidis</name>
    <dbReference type="NCBI Taxonomy" id="2721623"/>
    <lineage>
        <taxon>Bacteria</taxon>
        <taxon>Pseudomonadati</taxon>
        <taxon>Bacteroidota</taxon>
        <taxon>Flavobacteriia</taxon>
        <taxon>Flavobacteriales</taxon>
        <taxon>Flavobacteriaceae</taxon>
        <taxon>Croceivirga</taxon>
    </lineage>
</organism>
<dbReference type="Proteomes" id="UP000718451">
    <property type="component" value="Unassembled WGS sequence"/>
</dbReference>
<gene>
    <name evidence="3" type="ORF">HCU67_15485</name>
</gene>
<name>A0ABX1GXD0_9FLAO</name>
<proteinExistence type="predicted"/>
<evidence type="ECO:0000313" key="4">
    <source>
        <dbReference type="Proteomes" id="UP000718451"/>
    </source>
</evidence>
<keyword evidence="1" id="KW-0732">Signal</keyword>